<evidence type="ECO:0000313" key="2">
    <source>
        <dbReference type="EMBL" id="TDD41033.1"/>
    </source>
</evidence>
<keyword evidence="3" id="KW-1185">Reference proteome</keyword>
<name>A0A4R4Y9G2_9PSEU</name>
<sequence>MFVMGRLSAGMLRADPDISDTPQRRTTRGVVIGLIVALLIGIGTFLFGLIKPGGATSWKVPGAVVVEKETGARWLFLDGALHPVLNQASARLIAGPELVVHTVSENSLLGTPRGVPIGIPGAPDGLPTADALLSDPWLSCAAPVKGGARDFTMLVAEADGTPLTATDGALVAGPDGAVFLVWGGQKLRMSTESAGPAALGYGTTDPIKVPAGFLNALPTAPDLVAPEIPGRGTPGPQLAGAPSVVGQVFVDAANKPYLLGQAGLVPLTDTVFKLISGDPKTQAVAYGGKPVEPKRIGASDLTAHSAAPAAKGELTGGGAFPEKPPVLVEDDDDQALCASTTPGPSVTSVSLLPKEIVDAAKPVPPQPGVALSCPRPDRVSLSPGHGVLVVPQTAGRASTMFLVADTGVKYPIPSPEAAAQLGYEVPPVTMPTLLVDQLPTGPALDPAMAGRPVSELPPVTTPQC</sequence>
<feature type="transmembrane region" description="Helical" evidence="1">
    <location>
        <begin position="30"/>
        <end position="50"/>
    </location>
</feature>
<organism evidence="2 3">
    <name type="scientific">Saccharopolyspora elongata</name>
    <dbReference type="NCBI Taxonomy" id="2530387"/>
    <lineage>
        <taxon>Bacteria</taxon>
        <taxon>Bacillati</taxon>
        <taxon>Actinomycetota</taxon>
        <taxon>Actinomycetes</taxon>
        <taxon>Pseudonocardiales</taxon>
        <taxon>Pseudonocardiaceae</taxon>
        <taxon>Saccharopolyspora</taxon>
    </lineage>
</organism>
<dbReference type="EMBL" id="SMKW01000063">
    <property type="protein sequence ID" value="TDD41033.1"/>
    <property type="molecule type" value="Genomic_DNA"/>
</dbReference>
<dbReference type="PANTHER" id="PTHR40765">
    <property type="entry name" value="ESX-2 SECRETION SYSTEM ATPASE ECCB2"/>
    <property type="match status" value="1"/>
</dbReference>
<dbReference type="GO" id="GO:0005576">
    <property type="term" value="C:extracellular region"/>
    <property type="evidence" value="ECO:0007669"/>
    <property type="project" value="TreeGrafter"/>
</dbReference>
<dbReference type="Pfam" id="PF05108">
    <property type="entry name" value="T7SS_ESX1_EccB"/>
    <property type="match status" value="1"/>
</dbReference>
<protein>
    <submittedName>
        <fullName evidence="2">Type VII secretion protein EccB</fullName>
    </submittedName>
</protein>
<keyword evidence="1" id="KW-0472">Membrane</keyword>
<reference evidence="2 3" key="1">
    <citation type="submission" date="2019-03" db="EMBL/GenBank/DDBJ databases">
        <title>Draft genome sequences of novel Actinobacteria.</title>
        <authorList>
            <person name="Sahin N."/>
            <person name="Ay H."/>
            <person name="Saygin H."/>
        </authorList>
    </citation>
    <scope>NUCLEOTIDE SEQUENCE [LARGE SCALE GENOMIC DNA]</scope>
    <source>
        <strain evidence="2 3">7K502</strain>
    </source>
</reference>
<keyword evidence="1" id="KW-0812">Transmembrane</keyword>
<comment type="caution">
    <text evidence="2">The sequence shown here is derived from an EMBL/GenBank/DDBJ whole genome shotgun (WGS) entry which is preliminary data.</text>
</comment>
<dbReference type="InterPro" id="IPR044857">
    <property type="entry name" value="T7SS_EccB_R1"/>
</dbReference>
<dbReference type="Gene3D" id="3.30.2390.20">
    <property type="entry name" value="Type VII secretion system EccB, repeat 1 domain"/>
    <property type="match status" value="1"/>
</dbReference>
<proteinExistence type="predicted"/>
<dbReference type="PANTHER" id="PTHR40765:SF2">
    <property type="entry name" value="ESX-2 SECRETION SYSTEM ATPASE ECCB2"/>
    <property type="match status" value="1"/>
</dbReference>
<evidence type="ECO:0000256" key="1">
    <source>
        <dbReference type="SAM" id="Phobius"/>
    </source>
</evidence>
<keyword evidence="1" id="KW-1133">Transmembrane helix</keyword>
<dbReference type="AlphaFoldDB" id="A0A4R4Y9G2"/>
<gene>
    <name evidence="2" type="primary">eccB</name>
    <name evidence="2" type="ORF">E1288_33890</name>
</gene>
<dbReference type="NCBIfam" id="TIGR03919">
    <property type="entry name" value="T7SS_EccB"/>
    <property type="match status" value="1"/>
</dbReference>
<dbReference type="InterPro" id="IPR007795">
    <property type="entry name" value="T7SS_EccB"/>
</dbReference>
<evidence type="ECO:0000313" key="3">
    <source>
        <dbReference type="Proteomes" id="UP000294947"/>
    </source>
</evidence>
<accession>A0A4R4Y9G2</accession>
<dbReference type="Proteomes" id="UP000294947">
    <property type="component" value="Unassembled WGS sequence"/>
</dbReference>